<feature type="transmembrane region" description="Helical" evidence="1">
    <location>
        <begin position="6"/>
        <end position="27"/>
    </location>
</feature>
<organism evidence="2 3">
    <name type="scientific">Mycolicibacterium tusciae</name>
    <dbReference type="NCBI Taxonomy" id="75922"/>
    <lineage>
        <taxon>Bacteria</taxon>
        <taxon>Bacillati</taxon>
        <taxon>Actinomycetota</taxon>
        <taxon>Actinomycetes</taxon>
        <taxon>Mycobacteriales</taxon>
        <taxon>Mycobacteriaceae</taxon>
        <taxon>Mycolicibacterium</taxon>
    </lineage>
</organism>
<name>A0A1X0JPZ5_9MYCO</name>
<feature type="transmembrane region" description="Helical" evidence="1">
    <location>
        <begin position="276"/>
        <end position="295"/>
    </location>
</feature>
<dbReference type="SUPFAM" id="SSF53300">
    <property type="entry name" value="vWA-like"/>
    <property type="match status" value="1"/>
</dbReference>
<keyword evidence="1" id="KW-0812">Transmembrane</keyword>
<dbReference type="STRING" id="75922.BST47_15675"/>
<sequence>MTLHPVLPALLLVAMAVLLIVAQILTLRRWRASGRNRTALWRWLLISAAALLLVLAASRVVILADDESTTRSAGDLEPSVFLVVDRSPDMAVRDLDGRARMDVARDDLEVLVDRYPRVRFAVIGFASAPSLDWPLSADTWSLRPVLDTLVPYASGPDTATQTNAGAAGTVLRYQLISAVQQYPRAKTLVFYLGAGAPESELPPREFAPPAGSVDGGAVLGYGTSADEATLRGVADQLGVPYVARPDAAPLSAELPDGATDAPTTAVASIETGTETYWLPAVGAAILILIELYLVLRDLRRNRVVSVEMAT</sequence>
<feature type="transmembrane region" description="Helical" evidence="1">
    <location>
        <begin position="39"/>
        <end position="62"/>
    </location>
</feature>
<gene>
    <name evidence="2" type="ORF">BST47_15675</name>
</gene>
<dbReference type="Gene3D" id="3.40.50.410">
    <property type="entry name" value="von Willebrand factor, type A domain"/>
    <property type="match status" value="1"/>
</dbReference>
<keyword evidence="3" id="KW-1185">Reference proteome</keyword>
<dbReference type="AlphaFoldDB" id="A0A1X0JPZ5"/>
<evidence type="ECO:0000313" key="3">
    <source>
        <dbReference type="Proteomes" id="UP000192411"/>
    </source>
</evidence>
<evidence type="ECO:0000313" key="2">
    <source>
        <dbReference type="EMBL" id="ORB64842.1"/>
    </source>
</evidence>
<keyword evidence="1" id="KW-1133">Transmembrane helix</keyword>
<dbReference type="OrthoDB" id="9814325at2"/>
<evidence type="ECO:0000256" key="1">
    <source>
        <dbReference type="SAM" id="Phobius"/>
    </source>
</evidence>
<dbReference type="EMBL" id="MVIM01000007">
    <property type="protein sequence ID" value="ORB64842.1"/>
    <property type="molecule type" value="Genomic_DNA"/>
</dbReference>
<protein>
    <submittedName>
        <fullName evidence="2">Peptidase</fullName>
    </submittedName>
</protein>
<reference evidence="2 3" key="1">
    <citation type="submission" date="2017-02" db="EMBL/GenBank/DDBJ databases">
        <title>The new phylogeny of genus Mycobacterium.</title>
        <authorList>
            <person name="Tortoli E."/>
            <person name="Trovato A."/>
            <person name="Cirillo D.M."/>
        </authorList>
    </citation>
    <scope>NUCLEOTIDE SEQUENCE [LARGE SCALE GENOMIC DNA]</scope>
    <source>
        <strain evidence="2 3">DSM 44338</strain>
    </source>
</reference>
<keyword evidence="1" id="KW-0472">Membrane</keyword>
<dbReference type="RefSeq" id="WP_083126544.1">
    <property type="nucleotide sequence ID" value="NZ_MVIM01000007.1"/>
</dbReference>
<accession>A0A1X0JPZ5</accession>
<comment type="caution">
    <text evidence="2">The sequence shown here is derived from an EMBL/GenBank/DDBJ whole genome shotgun (WGS) entry which is preliminary data.</text>
</comment>
<dbReference type="Proteomes" id="UP000192411">
    <property type="component" value="Unassembled WGS sequence"/>
</dbReference>
<proteinExistence type="predicted"/>
<dbReference type="InterPro" id="IPR036465">
    <property type="entry name" value="vWFA_dom_sf"/>
</dbReference>